<dbReference type="GO" id="GO:0003723">
    <property type="term" value="F:RNA binding"/>
    <property type="evidence" value="ECO:0007669"/>
    <property type="project" value="InterPro"/>
</dbReference>
<evidence type="ECO:0000256" key="2">
    <source>
        <dbReference type="ARBA" id="ARBA00010876"/>
    </source>
</evidence>
<dbReference type="SUPFAM" id="SSF55120">
    <property type="entry name" value="Pseudouridine synthase"/>
    <property type="match status" value="1"/>
</dbReference>
<accession>A0A1I7F0B3</accession>
<dbReference type="OrthoDB" id="9807829at2"/>
<feature type="active site" evidence="4">
    <location>
        <position position="133"/>
    </location>
</feature>
<evidence type="ECO:0000256" key="3">
    <source>
        <dbReference type="ARBA" id="ARBA00023235"/>
    </source>
</evidence>
<evidence type="ECO:0000256" key="4">
    <source>
        <dbReference type="PIRSR" id="PIRSR606225-1"/>
    </source>
</evidence>
<evidence type="ECO:0000313" key="7">
    <source>
        <dbReference type="EMBL" id="SFU29615.1"/>
    </source>
</evidence>
<dbReference type="GO" id="GO:0000455">
    <property type="term" value="P:enzyme-directed rRNA pseudouridine synthesis"/>
    <property type="evidence" value="ECO:0007669"/>
    <property type="project" value="TreeGrafter"/>
</dbReference>
<dbReference type="InterPro" id="IPR006145">
    <property type="entry name" value="PsdUridine_synth_RsuA/RluA"/>
</dbReference>
<evidence type="ECO:0000259" key="6">
    <source>
        <dbReference type="Pfam" id="PF00849"/>
    </source>
</evidence>
<sequence>MREFRFTVTKEDEGLGVKKLLRKHFDFSSRLFAKLKAQRRVLMNGEPIQGWMVPREGDVVVAMMPEEVSHFPEEDIPVIPLYEDQDLLIINKPAGYTVHPTHGHQNHTMANGLQKYMRESGETYKIRFVNRLDMDTSGLLVIGKNSHAQDEMVRAMKSDRVRKYYKALVIGEVNEDEFTIDLPIGKPSDSRVQREVMPAGQGRPSVTHVKVLERLKGYTLVMLRLETGRTHQIRVHLSHIGYPILGDYLYGGDDPRLMDRQALHAFRLEFPHPVTREPITVEAPLPDDIQTALKKIRTAE</sequence>
<dbReference type="PANTHER" id="PTHR21600">
    <property type="entry name" value="MITOCHONDRIAL RNA PSEUDOURIDINE SYNTHASE"/>
    <property type="match status" value="1"/>
</dbReference>
<proteinExistence type="inferred from homology"/>
<keyword evidence="8" id="KW-1185">Reference proteome</keyword>
<dbReference type="STRING" id="155865.SAMN05216515_10515"/>
<evidence type="ECO:0000313" key="8">
    <source>
        <dbReference type="Proteomes" id="UP000198817"/>
    </source>
</evidence>
<comment type="catalytic activity">
    <reaction evidence="1 5">
        <text>a uridine in RNA = a pseudouridine in RNA</text>
        <dbReference type="Rhea" id="RHEA:48348"/>
        <dbReference type="Rhea" id="RHEA-COMP:12068"/>
        <dbReference type="Rhea" id="RHEA-COMP:12069"/>
        <dbReference type="ChEBI" id="CHEBI:65314"/>
        <dbReference type="ChEBI" id="CHEBI:65315"/>
    </reaction>
</comment>
<dbReference type="RefSeq" id="WP_090469312.1">
    <property type="nucleotide sequence ID" value="NZ_FOWF01000005.1"/>
</dbReference>
<dbReference type="InterPro" id="IPR006224">
    <property type="entry name" value="PsdUridine_synth_RluA-like_CS"/>
</dbReference>
<comment type="similarity">
    <text evidence="2 5">Belongs to the pseudouridine synthase RluA family.</text>
</comment>
<dbReference type="InterPro" id="IPR006225">
    <property type="entry name" value="PsdUridine_synth_RluC/D"/>
</dbReference>
<dbReference type="GO" id="GO:0140098">
    <property type="term" value="F:catalytic activity, acting on RNA"/>
    <property type="evidence" value="ECO:0007669"/>
    <property type="project" value="UniProtKB-ARBA"/>
</dbReference>
<dbReference type="PANTHER" id="PTHR21600:SF44">
    <property type="entry name" value="RIBOSOMAL LARGE SUBUNIT PSEUDOURIDINE SYNTHASE D"/>
    <property type="match status" value="1"/>
</dbReference>
<dbReference type="EMBL" id="FPBT01000001">
    <property type="protein sequence ID" value="SFU29615.1"/>
    <property type="molecule type" value="Genomic_DNA"/>
</dbReference>
<dbReference type="InterPro" id="IPR020103">
    <property type="entry name" value="PsdUridine_synth_cat_dom_sf"/>
</dbReference>
<name>A0A1I7F0B3_9FIRM</name>
<evidence type="ECO:0000256" key="5">
    <source>
        <dbReference type="RuleBase" id="RU362028"/>
    </source>
</evidence>
<feature type="domain" description="Pseudouridine synthase RsuA/RluA-like" evidence="6">
    <location>
        <begin position="86"/>
        <end position="239"/>
    </location>
</feature>
<dbReference type="NCBIfam" id="TIGR00005">
    <property type="entry name" value="rluA_subfam"/>
    <property type="match status" value="1"/>
</dbReference>
<gene>
    <name evidence="7" type="ORF">SAMN05216508_101158</name>
</gene>
<reference evidence="7 8" key="1">
    <citation type="submission" date="2016-10" db="EMBL/GenBank/DDBJ databases">
        <authorList>
            <person name="de Groot N.N."/>
        </authorList>
    </citation>
    <scope>NUCLEOTIDE SEQUENCE [LARGE SCALE GENOMIC DNA]</scope>
    <source>
        <strain evidence="7 8">KHGC13</strain>
    </source>
</reference>
<comment type="function">
    <text evidence="5">Responsible for synthesis of pseudouridine from uracil.</text>
</comment>
<dbReference type="Proteomes" id="UP000198817">
    <property type="component" value="Unassembled WGS sequence"/>
</dbReference>
<dbReference type="EC" id="5.4.99.-" evidence="5"/>
<dbReference type="InterPro" id="IPR050188">
    <property type="entry name" value="RluA_PseudoU_synthase"/>
</dbReference>
<protein>
    <recommendedName>
        <fullName evidence="5">Pseudouridine synthase</fullName>
        <ecNumber evidence="5">5.4.99.-</ecNumber>
    </recommendedName>
</protein>
<dbReference type="PROSITE" id="PS01129">
    <property type="entry name" value="PSI_RLU"/>
    <property type="match status" value="1"/>
</dbReference>
<dbReference type="AlphaFoldDB" id="A0A1I7F0B3"/>
<organism evidence="7 8">
    <name type="scientific">Eubacterium pyruvativorans</name>
    <dbReference type="NCBI Taxonomy" id="155865"/>
    <lineage>
        <taxon>Bacteria</taxon>
        <taxon>Bacillati</taxon>
        <taxon>Bacillota</taxon>
        <taxon>Clostridia</taxon>
        <taxon>Eubacteriales</taxon>
        <taxon>Eubacteriaceae</taxon>
        <taxon>Eubacterium</taxon>
    </lineage>
</organism>
<dbReference type="CDD" id="cd02869">
    <property type="entry name" value="PseudoU_synth_RluA_like"/>
    <property type="match status" value="1"/>
</dbReference>
<keyword evidence="3 5" id="KW-0413">Isomerase</keyword>
<dbReference type="GO" id="GO:0009982">
    <property type="term" value="F:pseudouridine synthase activity"/>
    <property type="evidence" value="ECO:0007669"/>
    <property type="project" value="InterPro"/>
</dbReference>
<dbReference type="Gene3D" id="3.30.2350.10">
    <property type="entry name" value="Pseudouridine synthase"/>
    <property type="match status" value="1"/>
</dbReference>
<evidence type="ECO:0000256" key="1">
    <source>
        <dbReference type="ARBA" id="ARBA00000073"/>
    </source>
</evidence>
<dbReference type="Pfam" id="PF00849">
    <property type="entry name" value="PseudoU_synth_2"/>
    <property type="match status" value="1"/>
</dbReference>